<dbReference type="PROSITE" id="PS50158">
    <property type="entry name" value="ZF_CCHC"/>
    <property type="match status" value="3"/>
</dbReference>
<feature type="compositionally biased region" description="Low complexity" evidence="2">
    <location>
        <begin position="81"/>
        <end position="94"/>
    </location>
</feature>
<evidence type="ECO:0000313" key="4">
    <source>
        <dbReference type="EMBL" id="KAG6761838.1"/>
    </source>
</evidence>
<evidence type="ECO:0000256" key="1">
    <source>
        <dbReference type="PROSITE-ProRule" id="PRU00047"/>
    </source>
</evidence>
<protein>
    <recommendedName>
        <fullName evidence="3">CCHC-type domain-containing protein</fullName>
    </recommendedName>
</protein>
<keyword evidence="1" id="KW-0479">Metal-binding</keyword>
<feature type="domain" description="CCHC-type" evidence="3">
    <location>
        <begin position="397"/>
        <end position="412"/>
    </location>
</feature>
<feature type="domain" description="CCHC-type" evidence="3">
    <location>
        <begin position="234"/>
        <end position="249"/>
    </location>
</feature>
<keyword evidence="5" id="KW-1185">Reference proteome</keyword>
<evidence type="ECO:0000256" key="2">
    <source>
        <dbReference type="SAM" id="MobiDB-lite"/>
    </source>
</evidence>
<feature type="domain" description="CCHC-type" evidence="3">
    <location>
        <begin position="192"/>
        <end position="206"/>
    </location>
</feature>
<dbReference type="EMBL" id="JAAWWB010000018">
    <property type="protein sequence ID" value="KAG6761838.1"/>
    <property type="molecule type" value="Genomic_DNA"/>
</dbReference>
<dbReference type="OrthoDB" id="427960at2759"/>
<dbReference type="SMART" id="SM00343">
    <property type="entry name" value="ZnF_C2HC"/>
    <property type="match status" value="5"/>
</dbReference>
<dbReference type="InterPro" id="IPR001878">
    <property type="entry name" value="Znf_CCHC"/>
</dbReference>
<comment type="caution">
    <text evidence="4">The sequence shown here is derived from an EMBL/GenBank/DDBJ whole genome shotgun (WGS) entry which is preliminary data.</text>
</comment>
<feature type="compositionally biased region" description="Basic and acidic residues" evidence="2">
    <location>
        <begin position="435"/>
        <end position="449"/>
    </location>
</feature>
<gene>
    <name evidence="4" type="ORF">POTOM_035075</name>
</gene>
<dbReference type="Pfam" id="PF00098">
    <property type="entry name" value="zf-CCHC"/>
    <property type="match status" value="3"/>
</dbReference>
<sequence length="669" mass="73745">MAKKEKRKAKIKVIEEEEEKPKKFVAEVSSDDEEANEDLSLKIVEKSLLMRAARLAENGNGFVVLDDGGGDRDGGAVEVESTASLEAESASAGSRGVKKRKKRKNVEKKMEVSVVTAKEEEEVDKIEEAETVDNAEIMEKAEKSEKVEVDEAAELVEDAGANAVEDSVNVVLRKLLRGPRYFDTLDSGWSNCYNCGEEGHMAVNCPTFTKKIKPCFVCGSLEHGAKQCTKGQDCFICKESGHRAKDCPEKYKGTHQSSKICLKCGGSGHEMLSCMNNYSVDDLKVVLPKYNATSARVLAIYVVLPLVMMVQDKFLATDVVNWVIMVCLQVRDIISHFVHTTPLVATLTLPMLWNLCYGILTNPLTLAYVHCNIVSLHPTDCGRLHEEASMTESPSSCYRCGEGGHFARECTSSARGGRRNRELLTQTLIAHRENKESLGIKSAPHDLVKARKNRITKSEEKGITTPQKSKRKGPHIAEHLTNSSQSTPKKSKHRGGWIMEDPGDVSKSTPKQSKHRGGWITEDPGDVSWSNSKNHFKTPSTPSYKGHKSSPMTSGHHTSSSQTFKKNNWSHSGTSAFQGSATPYQHRYSASRFGNSGNAYENAGHAYENAGHAYSNAGHAYNHPRHAYSHSGPGYNNSGHAHSNSRYAYNNFRHAHDNSGYVHNHSGHA</sequence>
<dbReference type="GO" id="GO:0003676">
    <property type="term" value="F:nucleic acid binding"/>
    <property type="evidence" value="ECO:0007669"/>
    <property type="project" value="InterPro"/>
</dbReference>
<name>A0A8X7Z889_POPTO</name>
<dbReference type="PANTHER" id="PTHR46978">
    <property type="entry name" value="ZINC KNUCKLE (CCHC-TYPE) FAMILY PROTEIN"/>
    <property type="match status" value="1"/>
</dbReference>
<keyword evidence="1" id="KW-0862">Zinc</keyword>
<dbReference type="GO" id="GO:0008270">
    <property type="term" value="F:zinc ion binding"/>
    <property type="evidence" value="ECO:0007669"/>
    <property type="project" value="UniProtKB-KW"/>
</dbReference>
<feature type="compositionally biased region" description="Polar residues" evidence="2">
    <location>
        <begin position="528"/>
        <end position="543"/>
    </location>
</feature>
<feature type="compositionally biased region" description="Polar residues" evidence="2">
    <location>
        <begin position="550"/>
        <end position="580"/>
    </location>
</feature>
<dbReference type="AlphaFoldDB" id="A0A8X7Z889"/>
<feature type="region of interest" description="Disordered" evidence="2">
    <location>
        <begin position="435"/>
        <end position="580"/>
    </location>
</feature>
<feature type="region of interest" description="Disordered" evidence="2">
    <location>
        <begin position="81"/>
        <end position="102"/>
    </location>
</feature>
<dbReference type="PANTHER" id="PTHR46978:SF1">
    <property type="entry name" value="ZINC KNUCKLE (CCHC-TYPE) FAMILY PROTEIN"/>
    <property type="match status" value="1"/>
</dbReference>
<accession>A0A8X7Z889</accession>
<evidence type="ECO:0000313" key="5">
    <source>
        <dbReference type="Proteomes" id="UP000886885"/>
    </source>
</evidence>
<reference evidence="4" key="1">
    <citation type="journal article" date="2020" name="bioRxiv">
        <title>Hybrid origin of Populus tomentosa Carr. identified through genome sequencing and phylogenomic analysis.</title>
        <authorList>
            <person name="An X."/>
            <person name="Gao K."/>
            <person name="Chen Z."/>
            <person name="Li J."/>
            <person name="Yang X."/>
            <person name="Yang X."/>
            <person name="Zhou J."/>
            <person name="Guo T."/>
            <person name="Zhao T."/>
            <person name="Huang S."/>
            <person name="Miao D."/>
            <person name="Khan W.U."/>
            <person name="Rao P."/>
            <person name="Ye M."/>
            <person name="Lei B."/>
            <person name="Liao W."/>
            <person name="Wang J."/>
            <person name="Ji L."/>
            <person name="Li Y."/>
            <person name="Guo B."/>
            <person name="Mustafa N.S."/>
            <person name="Li S."/>
            <person name="Yun Q."/>
            <person name="Keller S.R."/>
            <person name="Mao J."/>
            <person name="Zhang R."/>
            <person name="Strauss S.H."/>
        </authorList>
    </citation>
    <scope>NUCLEOTIDE SEQUENCE</scope>
    <source>
        <strain evidence="4">GM15</strain>
        <tissue evidence="4">Leaf</tissue>
    </source>
</reference>
<keyword evidence="1" id="KW-0863">Zinc-finger</keyword>
<organism evidence="4 5">
    <name type="scientific">Populus tomentosa</name>
    <name type="common">Chinese white poplar</name>
    <dbReference type="NCBI Taxonomy" id="118781"/>
    <lineage>
        <taxon>Eukaryota</taxon>
        <taxon>Viridiplantae</taxon>
        <taxon>Streptophyta</taxon>
        <taxon>Embryophyta</taxon>
        <taxon>Tracheophyta</taxon>
        <taxon>Spermatophyta</taxon>
        <taxon>Magnoliopsida</taxon>
        <taxon>eudicotyledons</taxon>
        <taxon>Gunneridae</taxon>
        <taxon>Pentapetalae</taxon>
        <taxon>rosids</taxon>
        <taxon>fabids</taxon>
        <taxon>Malpighiales</taxon>
        <taxon>Salicaceae</taxon>
        <taxon>Saliceae</taxon>
        <taxon>Populus</taxon>
    </lineage>
</organism>
<dbReference type="Proteomes" id="UP000886885">
    <property type="component" value="Chromosome 9D"/>
</dbReference>
<proteinExistence type="predicted"/>
<evidence type="ECO:0000259" key="3">
    <source>
        <dbReference type="PROSITE" id="PS50158"/>
    </source>
</evidence>